<dbReference type="EMBL" id="CP117522">
    <property type="protein sequence ID" value="WNE97914.1"/>
    <property type="molecule type" value="Genomic_DNA"/>
</dbReference>
<evidence type="ECO:0000313" key="2">
    <source>
        <dbReference type="Proteomes" id="UP001305606"/>
    </source>
</evidence>
<dbReference type="Pfam" id="PF14390">
    <property type="entry name" value="DUF4420"/>
    <property type="match status" value="1"/>
</dbReference>
<protein>
    <submittedName>
        <fullName evidence="1">PD-(D/E)XK motif protein</fullName>
    </submittedName>
</protein>
<dbReference type="RefSeq" id="WP_311036785.1">
    <property type="nucleotide sequence ID" value="NZ_CP117522.1"/>
</dbReference>
<sequence length="331" mass="36691">MTADSKADWSQIEHFLHAGQGTTIPLAGSALPRVDYVVTDDRDIALHLELTSRQRLPRSPHPLILVEEIAYEGMRMARLRTTRRELLREFHDLLCAVADRVVDRGRTPDQAFRETVHAWRALLDRPRVTSLEKRIGLMGELVMLAAIAASHGWQTAAKSWRGSYGEEHDFGLPSYDIEVKTTSAEERRHTIHGLSQLTPSADRPLWLVSLQLTRGGAHGRTFTQCVSSVRDQLAEHTTGGAVDMLEQRLAAISQPDGANAPPVDDERWSLRSTPLVLMVDEHLPRLDQSLLRLLPAGSAARISRVDYNIDVTGLPASPGPPAALQIEFALP</sequence>
<keyword evidence="2" id="KW-1185">Reference proteome</keyword>
<organism evidence="1 2">
    <name type="scientific">Streptomyces luomodiensis</name>
    <dbReference type="NCBI Taxonomy" id="3026192"/>
    <lineage>
        <taxon>Bacteria</taxon>
        <taxon>Bacillati</taxon>
        <taxon>Actinomycetota</taxon>
        <taxon>Actinomycetes</taxon>
        <taxon>Kitasatosporales</taxon>
        <taxon>Streptomycetaceae</taxon>
        <taxon>Streptomyces</taxon>
    </lineage>
</organism>
<evidence type="ECO:0000313" key="1">
    <source>
        <dbReference type="EMBL" id="WNE97914.1"/>
    </source>
</evidence>
<gene>
    <name evidence="1" type="ORF">PS467_22580</name>
</gene>
<proteinExistence type="predicted"/>
<accession>A0ABY9V7D6</accession>
<dbReference type="InterPro" id="IPR025534">
    <property type="entry name" value="DUF4420"/>
</dbReference>
<dbReference type="Proteomes" id="UP001305606">
    <property type="component" value="Chromosome"/>
</dbReference>
<reference evidence="1 2" key="1">
    <citation type="submission" date="2023-02" db="EMBL/GenBank/DDBJ databases">
        <title>Streptomyces sp. SCA4-21 with antifungal activity against Fusarium oxysporum f. sp. cubense, Streptomyces sp. SCA2-17 with antifungal activity against Fusarium oxysporum f. sp. cubense.</title>
        <authorList>
            <person name="Qi D."/>
        </authorList>
    </citation>
    <scope>NUCLEOTIDE SEQUENCE [LARGE SCALE GENOMIC DNA]</scope>
    <source>
        <strain evidence="1 2">SCA4-21</strain>
    </source>
</reference>
<name>A0ABY9V7D6_9ACTN</name>